<dbReference type="InterPro" id="IPR029056">
    <property type="entry name" value="Ribokinase-like"/>
</dbReference>
<dbReference type="GO" id="GO:0016301">
    <property type="term" value="F:kinase activity"/>
    <property type="evidence" value="ECO:0007669"/>
    <property type="project" value="UniProtKB-KW"/>
</dbReference>
<evidence type="ECO:0000256" key="2">
    <source>
        <dbReference type="ARBA" id="ARBA00022777"/>
    </source>
</evidence>
<dbReference type="Pfam" id="PF00294">
    <property type="entry name" value="PfkB"/>
    <property type="match status" value="1"/>
</dbReference>
<dbReference type="InterPro" id="IPR011611">
    <property type="entry name" value="PfkB_dom"/>
</dbReference>
<dbReference type="RefSeq" id="WP_163041951.1">
    <property type="nucleotide sequence ID" value="NZ_JAAAMJ010000001.1"/>
</dbReference>
<dbReference type="EMBL" id="JAAAMJ010000001">
    <property type="protein sequence ID" value="NDV85195.1"/>
    <property type="molecule type" value="Genomic_DNA"/>
</dbReference>
<dbReference type="GO" id="GO:0005829">
    <property type="term" value="C:cytosol"/>
    <property type="evidence" value="ECO:0007669"/>
    <property type="project" value="TreeGrafter"/>
</dbReference>
<evidence type="ECO:0000313" key="4">
    <source>
        <dbReference type="EMBL" id="NDV85195.1"/>
    </source>
</evidence>
<keyword evidence="5" id="KW-1185">Reference proteome</keyword>
<name>A0A6L9MBI8_9HYPH</name>
<accession>A0A6L9MBI8</accession>
<keyword evidence="1" id="KW-0808">Transferase</keyword>
<evidence type="ECO:0000256" key="1">
    <source>
        <dbReference type="ARBA" id="ARBA00022679"/>
    </source>
</evidence>
<evidence type="ECO:0000313" key="5">
    <source>
        <dbReference type="Proteomes" id="UP000476332"/>
    </source>
</evidence>
<proteinExistence type="predicted"/>
<dbReference type="PANTHER" id="PTHR10584">
    <property type="entry name" value="SUGAR KINASE"/>
    <property type="match status" value="1"/>
</dbReference>
<gene>
    <name evidence="4" type="ORF">GTW51_00595</name>
</gene>
<comment type="caution">
    <text evidence="4">The sequence shown here is derived from an EMBL/GenBank/DDBJ whole genome shotgun (WGS) entry which is preliminary data.</text>
</comment>
<protein>
    <submittedName>
        <fullName evidence="4">Carbohydrate kinase</fullName>
    </submittedName>
</protein>
<feature type="domain" description="Carbohydrate kinase PfkB" evidence="3">
    <location>
        <begin position="13"/>
        <end position="290"/>
    </location>
</feature>
<organism evidence="4 5">
    <name type="scientific">Aurantimonas aggregata</name>
    <dbReference type="NCBI Taxonomy" id="2047720"/>
    <lineage>
        <taxon>Bacteria</taxon>
        <taxon>Pseudomonadati</taxon>
        <taxon>Pseudomonadota</taxon>
        <taxon>Alphaproteobacteria</taxon>
        <taxon>Hyphomicrobiales</taxon>
        <taxon>Aurantimonadaceae</taxon>
        <taxon>Aurantimonas</taxon>
    </lineage>
</organism>
<dbReference type="Gene3D" id="3.40.1190.20">
    <property type="match status" value="1"/>
</dbReference>
<dbReference type="SUPFAM" id="SSF53613">
    <property type="entry name" value="Ribokinase-like"/>
    <property type="match status" value="1"/>
</dbReference>
<sequence>MNPAPARSPAIFVAGAAHIDRRAKADVPFVAGASNPGHLFDVPGGAAFNAAVALHGLGCHVAFHGARGGDADGQRIARALAELGFDDVSVTWLDRRTPNYTAVLDDRSELVAGIADMALYDRLVPRVFTRVHVRKALARCDALLVDANLPPATLSALMAAAGQRPIIAIGVSPAKVSRLTAILPVLTAVFLSRAEAASLVEATAATSPLLLAELLAEIGVSRAVITDGPRDVAIIEGDTVLFQQPPTVVPRDVTGAGDTLAAVALAGHLARHPWIECVRRGIAASSLRVAAETFPPPEMARLVDECLAGMPAPRQQERTF</sequence>
<evidence type="ECO:0000259" key="3">
    <source>
        <dbReference type="Pfam" id="PF00294"/>
    </source>
</evidence>
<keyword evidence="2 4" id="KW-0418">Kinase</keyword>
<reference evidence="4 5" key="1">
    <citation type="submission" date="2020-01" db="EMBL/GenBank/DDBJ databases">
        <title>Genomes of bacteria type strains.</title>
        <authorList>
            <person name="Chen J."/>
            <person name="Zhu S."/>
            <person name="Chen J."/>
        </authorList>
    </citation>
    <scope>NUCLEOTIDE SEQUENCE [LARGE SCALE GENOMIC DNA]</scope>
    <source>
        <strain evidence="4 5">KCTC 52919</strain>
    </source>
</reference>
<dbReference type="CDD" id="cd01941">
    <property type="entry name" value="YeiC_kinase_like"/>
    <property type="match status" value="1"/>
</dbReference>
<dbReference type="AlphaFoldDB" id="A0A6L9MBI8"/>
<dbReference type="Proteomes" id="UP000476332">
    <property type="component" value="Unassembled WGS sequence"/>
</dbReference>
<dbReference type="PANTHER" id="PTHR10584:SF166">
    <property type="entry name" value="RIBOKINASE"/>
    <property type="match status" value="1"/>
</dbReference>